<dbReference type="AlphaFoldDB" id="A0A5N5USU9"/>
<feature type="signal peptide" evidence="2">
    <location>
        <begin position="1"/>
        <end position="27"/>
    </location>
</feature>
<sequence>MTGWLRRNRWGLVALPVTLALAVAANAQRLQDYWWDSDLRTAGASGRQGEWVTWSDTFTDAAGEGTRTFSVRVTSTQPTDTAQSFRGSEDVALPGDLAAVRVTMDFRAAPDQVLFGCRLALVDTDGNRYVYRPLVGGVMQSLHPCLPEQTGPRPSISAGGAPRRSVR</sequence>
<evidence type="ECO:0008006" key="5">
    <source>
        <dbReference type="Google" id="ProtNLM"/>
    </source>
</evidence>
<comment type="caution">
    <text evidence="3">The sequence shown here is derived from an EMBL/GenBank/DDBJ whole genome shotgun (WGS) entry which is preliminary data.</text>
</comment>
<keyword evidence="4" id="KW-1185">Reference proteome</keyword>
<keyword evidence="2" id="KW-0732">Signal</keyword>
<dbReference type="EMBL" id="ANBP01000044">
    <property type="protein sequence ID" value="KAB7752663.1"/>
    <property type="molecule type" value="Genomic_DNA"/>
</dbReference>
<proteinExistence type="predicted"/>
<protein>
    <recommendedName>
        <fullName evidence="5">Secreted protein</fullName>
    </recommendedName>
</protein>
<organism evidence="3 4">
    <name type="scientific">Mycolicibacterium phlei DSM 43239 = CCUG 21000</name>
    <dbReference type="NCBI Taxonomy" id="1226750"/>
    <lineage>
        <taxon>Bacteria</taxon>
        <taxon>Bacillati</taxon>
        <taxon>Actinomycetota</taxon>
        <taxon>Actinomycetes</taxon>
        <taxon>Mycobacteriales</taxon>
        <taxon>Mycobacteriaceae</taxon>
        <taxon>Mycolicibacterium</taxon>
    </lineage>
</organism>
<dbReference type="GeneID" id="74302856"/>
<feature type="region of interest" description="Disordered" evidence="1">
    <location>
        <begin position="145"/>
        <end position="167"/>
    </location>
</feature>
<evidence type="ECO:0000256" key="2">
    <source>
        <dbReference type="SAM" id="SignalP"/>
    </source>
</evidence>
<accession>A0A5N5USU9</accession>
<reference evidence="3 4" key="1">
    <citation type="submission" date="2012-10" db="EMBL/GenBank/DDBJ databases">
        <title>The draft sequence of the Mycobacterium pheli genome.</title>
        <authorList>
            <person name="Pettersson B.M.F."/>
            <person name="Das S."/>
            <person name="Dasgupta S."/>
            <person name="Bhattacharya A."/>
            <person name="Kirsebom L.A."/>
        </authorList>
    </citation>
    <scope>NUCLEOTIDE SEQUENCE [LARGE SCALE GENOMIC DNA]</scope>
    <source>
        <strain evidence="3 4">CCUG 21000</strain>
    </source>
</reference>
<dbReference type="RefSeq" id="WP_061481318.1">
    <property type="nucleotide sequence ID" value="NZ_ANBO01000043.1"/>
</dbReference>
<name>A0A5N5USU9_MYCPH</name>
<evidence type="ECO:0000313" key="3">
    <source>
        <dbReference type="EMBL" id="KAB7752663.1"/>
    </source>
</evidence>
<evidence type="ECO:0000313" key="4">
    <source>
        <dbReference type="Proteomes" id="UP000325690"/>
    </source>
</evidence>
<evidence type="ECO:0000256" key="1">
    <source>
        <dbReference type="SAM" id="MobiDB-lite"/>
    </source>
</evidence>
<feature type="chain" id="PRO_5038997928" description="Secreted protein" evidence="2">
    <location>
        <begin position="28"/>
        <end position="167"/>
    </location>
</feature>
<dbReference type="Proteomes" id="UP000325690">
    <property type="component" value="Unassembled WGS sequence"/>
</dbReference>
<gene>
    <name evidence="3" type="ORF">MPHL21000_20985</name>
</gene>